<organism evidence="12">
    <name type="scientific">Fopius arisanus</name>
    <dbReference type="NCBI Taxonomy" id="64838"/>
    <lineage>
        <taxon>Eukaryota</taxon>
        <taxon>Metazoa</taxon>
        <taxon>Ecdysozoa</taxon>
        <taxon>Arthropoda</taxon>
        <taxon>Hexapoda</taxon>
        <taxon>Insecta</taxon>
        <taxon>Pterygota</taxon>
        <taxon>Neoptera</taxon>
        <taxon>Endopterygota</taxon>
        <taxon>Hymenoptera</taxon>
        <taxon>Apocrita</taxon>
        <taxon>Ichneumonoidea</taxon>
        <taxon>Braconidae</taxon>
        <taxon>Opiinae</taxon>
        <taxon>Fopius</taxon>
    </lineage>
</organism>
<keyword evidence="9" id="KW-0732">Signal</keyword>
<feature type="chain" id="PRO_5044541732" evidence="9">
    <location>
        <begin position="31"/>
        <end position="1187"/>
    </location>
</feature>
<dbReference type="Pfam" id="PF13927">
    <property type="entry name" value="Ig_3"/>
    <property type="match status" value="4"/>
</dbReference>
<feature type="domain" description="Ig-like" evidence="10">
    <location>
        <begin position="612"/>
        <end position="711"/>
    </location>
</feature>
<dbReference type="OrthoDB" id="5857426at2759"/>
<dbReference type="Pfam" id="PF00041">
    <property type="entry name" value="fn3"/>
    <property type="match status" value="1"/>
</dbReference>
<dbReference type="KEGG" id="fas:105272280"/>
<accession>A0A0C9RJL8</accession>
<keyword evidence="8" id="KW-1133">Transmembrane helix</keyword>
<dbReference type="CDD" id="cd00063">
    <property type="entry name" value="FN3"/>
    <property type="match status" value="1"/>
</dbReference>
<dbReference type="RefSeq" id="XP_011312636.1">
    <property type="nucleotide sequence ID" value="XM_011314334.1"/>
</dbReference>
<dbReference type="SUPFAM" id="SSF48726">
    <property type="entry name" value="Immunoglobulin"/>
    <property type="match status" value="7"/>
</dbReference>
<feature type="domain" description="Ig-like" evidence="10">
    <location>
        <begin position="499"/>
        <end position="607"/>
    </location>
</feature>
<feature type="region of interest" description="Disordered" evidence="7">
    <location>
        <begin position="1144"/>
        <end position="1175"/>
    </location>
</feature>
<dbReference type="PANTHER" id="PTHR11640">
    <property type="entry name" value="NEPHRIN"/>
    <property type="match status" value="1"/>
</dbReference>
<dbReference type="InterPro" id="IPR036179">
    <property type="entry name" value="Ig-like_dom_sf"/>
</dbReference>
<keyword evidence="4" id="KW-1015">Disulfide bond</keyword>
<feature type="domain" description="Ig-like" evidence="10">
    <location>
        <begin position="406"/>
        <end position="494"/>
    </location>
</feature>
<dbReference type="InterPro" id="IPR007110">
    <property type="entry name" value="Ig-like_dom"/>
</dbReference>
<feature type="domain" description="Fibronectin type-III" evidence="11">
    <location>
        <begin position="718"/>
        <end position="827"/>
    </location>
</feature>
<keyword evidence="8" id="KW-0812">Transmembrane</keyword>
<dbReference type="InterPro" id="IPR003961">
    <property type="entry name" value="FN3_dom"/>
</dbReference>
<evidence type="ECO:0000256" key="5">
    <source>
        <dbReference type="ARBA" id="ARBA00023180"/>
    </source>
</evidence>
<dbReference type="CDD" id="cd00096">
    <property type="entry name" value="Ig"/>
    <property type="match status" value="2"/>
</dbReference>
<dbReference type="CTD" id="33619"/>
<dbReference type="Pfam" id="PF07679">
    <property type="entry name" value="I-set"/>
    <property type="match status" value="2"/>
</dbReference>
<evidence type="ECO:0000313" key="13">
    <source>
        <dbReference type="Proteomes" id="UP000694866"/>
    </source>
</evidence>
<keyword evidence="6" id="KW-0393">Immunoglobulin domain</keyword>
<name>A0A0C9RJL8_9HYME</name>
<dbReference type="GO" id="GO:0009653">
    <property type="term" value="P:anatomical structure morphogenesis"/>
    <property type="evidence" value="ECO:0007669"/>
    <property type="project" value="UniProtKB-ARBA"/>
</dbReference>
<reference evidence="14" key="2">
    <citation type="submission" date="2025-04" db="UniProtKB">
        <authorList>
            <consortium name="RefSeq"/>
        </authorList>
    </citation>
    <scope>IDENTIFICATION</scope>
    <source>
        <strain evidence="14">USDA-PBARC FA_bdor</strain>
        <tissue evidence="14">Whole organism</tissue>
    </source>
</reference>
<evidence type="ECO:0000256" key="6">
    <source>
        <dbReference type="ARBA" id="ARBA00023319"/>
    </source>
</evidence>
<feature type="domain" description="Ig-like" evidence="10">
    <location>
        <begin position="26"/>
        <end position="129"/>
    </location>
</feature>
<dbReference type="SUPFAM" id="SSF49265">
    <property type="entry name" value="Fibronectin type III"/>
    <property type="match status" value="1"/>
</dbReference>
<dbReference type="GO" id="GO:0030154">
    <property type="term" value="P:cell differentiation"/>
    <property type="evidence" value="ECO:0007669"/>
    <property type="project" value="UniProtKB-ARBA"/>
</dbReference>
<dbReference type="SMART" id="SM00060">
    <property type="entry name" value="FN3"/>
    <property type="match status" value="1"/>
</dbReference>
<sequence length="1187" mass="131120">MDTVWMDRIMKYLWISLAVCLLCALSQVQAAEETQVDTHEGSTVLLQCRFPPVKQNATSFWLTHTNNVHDNAVIDGKALSPNYSVDMDLPAGRYDLEIRNVSYDRNNGKYECRIKATGSGVNFYHKNVTLTVLRQPGPPSISPTSTPATEGKPLKLQCNTYGGSPEPEVKWYRGNSHKELHTGRELEIVPTKDDDGAIFRCVVRNRAMPVGESLNATVRLDVNYFPRVTVGPENPLKVEANGKAILRCNVDSKPKVSMVRWMRDGSFFATSFDHTIPRVTVQDAGHYTCQADNMLGRAGEASLYLDVLYPPSVAIEGDTIRVAEVEDTVTVHCNVSANPQPTSVEWFRDGKPEFRQSGPILRFTRVNAENAGNYTCQAVNMIHPSGGERVNHSATARVNIHIRHKPGPAKVTPDSPVAVEHSSVILTCMASPAGYPEPQYKWFKEGEDGAVAQPIETDGPQLLIDSVTLASDGTYRCSAMNEIGTGEAAYVRLTVHQAPKIVTKLQPHFTRTVGDSGFAVSCMAHGKPQPVVRWLKDEEELTADESLYKVVTLMSKGHGNVITVNSTLSFLGHSRPRTDAIIASDRGKYTCVFANEVKKVESEMMLKIAHAPIVLHKHSKVAYNLGDTAEISCKVQAWPKPEFQWSFGSNAAPLQGASSDGHYELWTTTVEKDDIYTSFLRISNIDTKDYGEYSCRATNIQGPVTSVITLQPKGAPERPTDLSAVEIGPTYVALQWEVGFDGGLAITKYFVSYRRVLVESEDRSVPLDCAPPRGPAGQWQELDCRRSNPCNITGLEQHQKYTFKVKAYNTKNHSDYSEEKTFTTTVAKIPSPHRVSYHPESGSLVINVGPTCLSVVALIERADSVPNSPWRIVDVWPLEVMGSAPTQREGILDDPDTSNGEPRLKVKLCLKSDREKCGDWTEAEVGPSVINQAGALATPTLIALVVSGAVFLLFTALLLLFCRCRRKHAAKAKDYEMDTNAVRPSLVTGNGQQNQAPPPYFAENKALEHSLDHALAMEDSKTPPYAQTGYGYHQPTHNINGENGVNMGYLDNSYSNSNNGGSVNSQDSIWQMKSAAANGVNPQYDLGGYAPTESDYPAHQHYLPQREDYRESHNLSRQQFCTEPFATVVKSQKHVDSQYDVSGLPYQETYDGEPKPPQVSLSYDESLESGYSTPNSRRPRIIREIIV</sequence>
<protein>
    <submittedName>
        <fullName evidence="12">HMCN2_0 protein</fullName>
    </submittedName>
    <submittedName>
        <fullName evidence="14">Hemicentin-2 isoform X1</fullName>
    </submittedName>
</protein>
<evidence type="ECO:0000256" key="3">
    <source>
        <dbReference type="ARBA" id="ARBA00023136"/>
    </source>
</evidence>
<dbReference type="InterPro" id="IPR003598">
    <property type="entry name" value="Ig_sub2"/>
</dbReference>
<dbReference type="PROSITE" id="PS50835">
    <property type="entry name" value="IG_LIKE"/>
    <property type="match status" value="7"/>
</dbReference>
<evidence type="ECO:0000259" key="10">
    <source>
        <dbReference type="PROSITE" id="PS50835"/>
    </source>
</evidence>
<evidence type="ECO:0000256" key="7">
    <source>
        <dbReference type="SAM" id="MobiDB-lite"/>
    </source>
</evidence>
<dbReference type="EMBL" id="GBYB01013457">
    <property type="protein sequence ID" value="JAG83224.1"/>
    <property type="molecule type" value="Transcribed_RNA"/>
</dbReference>
<feature type="domain" description="Ig-like" evidence="10">
    <location>
        <begin position="311"/>
        <end position="395"/>
    </location>
</feature>
<evidence type="ECO:0000256" key="4">
    <source>
        <dbReference type="ARBA" id="ARBA00023157"/>
    </source>
</evidence>
<evidence type="ECO:0000256" key="9">
    <source>
        <dbReference type="SAM" id="SignalP"/>
    </source>
</evidence>
<keyword evidence="5" id="KW-0325">Glycoprotein</keyword>
<dbReference type="GO" id="GO:0005886">
    <property type="term" value="C:plasma membrane"/>
    <property type="evidence" value="ECO:0007669"/>
    <property type="project" value="TreeGrafter"/>
</dbReference>
<dbReference type="PROSITE" id="PS50853">
    <property type="entry name" value="FN3"/>
    <property type="match status" value="1"/>
</dbReference>
<dbReference type="GO" id="GO:0005911">
    <property type="term" value="C:cell-cell junction"/>
    <property type="evidence" value="ECO:0007669"/>
    <property type="project" value="TreeGrafter"/>
</dbReference>
<dbReference type="InterPro" id="IPR003599">
    <property type="entry name" value="Ig_sub"/>
</dbReference>
<evidence type="ECO:0000313" key="14">
    <source>
        <dbReference type="RefSeq" id="XP_011312636.1"/>
    </source>
</evidence>
<dbReference type="GO" id="GO:0050839">
    <property type="term" value="F:cell adhesion molecule binding"/>
    <property type="evidence" value="ECO:0007669"/>
    <property type="project" value="TreeGrafter"/>
</dbReference>
<feature type="transmembrane region" description="Helical" evidence="8">
    <location>
        <begin position="941"/>
        <end position="961"/>
    </location>
</feature>
<dbReference type="SMART" id="SM00409">
    <property type="entry name" value="IG"/>
    <property type="match status" value="7"/>
</dbReference>
<dbReference type="InterPro" id="IPR013783">
    <property type="entry name" value="Ig-like_fold"/>
</dbReference>
<evidence type="ECO:0000259" key="11">
    <source>
        <dbReference type="PROSITE" id="PS50853"/>
    </source>
</evidence>
<dbReference type="Gene3D" id="2.60.40.10">
    <property type="entry name" value="Immunoglobulins"/>
    <property type="match status" value="8"/>
</dbReference>
<dbReference type="Proteomes" id="UP000694866">
    <property type="component" value="Unplaced"/>
</dbReference>
<feature type="domain" description="Ig-like" evidence="10">
    <location>
        <begin position="139"/>
        <end position="219"/>
    </location>
</feature>
<evidence type="ECO:0000256" key="1">
    <source>
        <dbReference type="ARBA" id="ARBA00004479"/>
    </source>
</evidence>
<dbReference type="GO" id="GO:0098609">
    <property type="term" value="P:cell-cell adhesion"/>
    <property type="evidence" value="ECO:0007669"/>
    <property type="project" value="TreeGrafter"/>
</dbReference>
<accession>A0A9R1TPC7</accession>
<evidence type="ECO:0000313" key="12">
    <source>
        <dbReference type="EMBL" id="JAG83224.1"/>
    </source>
</evidence>
<proteinExistence type="predicted"/>
<dbReference type="SMART" id="SM00408">
    <property type="entry name" value="IGc2"/>
    <property type="match status" value="7"/>
</dbReference>
<evidence type="ECO:0000256" key="8">
    <source>
        <dbReference type="SAM" id="Phobius"/>
    </source>
</evidence>
<reference evidence="12" key="1">
    <citation type="submission" date="2015-01" db="EMBL/GenBank/DDBJ databases">
        <title>Transcriptome Assembly of Fopius arisanus.</title>
        <authorList>
            <person name="Geib S."/>
        </authorList>
    </citation>
    <scope>NUCLEOTIDE SEQUENCE</scope>
</reference>
<evidence type="ECO:0000256" key="2">
    <source>
        <dbReference type="ARBA" id="ARBA00022737"/>
    </source>
</evidence>
<feature type="compositionally biased region" description="Polar residues" evidence="7">
    <location>
        <begin position="1159"/>
        <end position="1175"/>
    </location>
</feature>
<dbReference type="InterPro" id="IPR036116">
    <property type="entry name" value="FN3_sf"/>
</dbReference>
<feature type="signal peptide" evidence="9">
    <location>
        <begin position="1"/>
        <end position="30"/>
    </location>
</feature>
<dbReference type="AlphaFoldDB" id="A0A0C9RJL8"/>
<dbReference type="InterPro" id="IPR051275">
    <property type="entry name" value="Cell_adhesion_signaling"/>
</dbReference>
<dbReference type="FunFam" id="2.60.40.10:FF:000032">
    <property type="entry name" value="palladin isoform X1"/>
    <property type="match status" value="1"/>
</dbReference>
<dbReference type="InterPro" id="IPR013098">
    <property type="entry name" value="Ig_I-set"/>
</dbReference>
<keyword evidence="2" id="KW-0677">Repeat</keyword>
<comment type="subcellular location">
    <subcellularLocation>
        <location evidence="1">Membrane</location>
        <topology evidence="1">Single-pass type I membrane protein</topology>
    </subcellularLocation>
</comment>
<feature type="domain" description="Ig-like" evidence="10">
    <location>
        <begin position="226"/>
        <end position="304"/>
    </location>
</feature>
<gene>
    <name evidence="12" type="primary">HMCN2_0</name>
    <name evidence="14" type="synonym">ed</name>
    <name evidence="12" type="ORF">g.55181</name>
</gene>
<keyword evidence="13" id="KW-1185">Reference proteome</keyword>
<dbReference type="PANTHER" id="PTHR11640:SF134">
    <property type="entry name" value="ECHINOID, ISOFORM A-RELATED"/>
    <property type="match status" value="1"/>
</dbReference>
<dbReference type="GeneID" id="105272280"/>
<keyword evidence="3 8" id="KW-0472">Membrane</keyword>